<accession>A0A5D6W9I6</accession>
<organism evidence="1 2">
    <name type="scientific">Selenomonas ruminis</name>
    <dbReference type="NCBI Taxonomy" id="2593411"/>
    <lineage>
        <taxon>Bacteria</taxon>
        <taxon>Bacillati</taxon>
        <taxon>Bacillota</taxon>
        <taxon>Negativicutes</taxon>
        <taxon>Selenomonadales</taxon>
        <taxon>Selenomonadaceae</taxon>
        <taxon>Selenomonas</taxon>
    </lineage>
</organism>
<dbReference type="OrthoDB" id="1634214at2"/>
<proteinExistence type="predicted"/>
<protein>
    <submittedName>
        <fullName evidence="1">Uncharacterized protein</fullName>
    </submittedName>
</protein>
<dbReference type="Gene3D" id="2.60.120.1110">
    <property type="match status" value="1"/>
</dbReference>
<dbReference type="RefSeq" id="WP_149170562.1">
    <property type="nucleotide sequence ID" value="NZ_VTOY01000001.1"/>
</dbReference>
<evidence type="ECO:0000313" key="1">
    <source>
        <dbReference type="EMBL" id="TYZ24943.1"/>
    </source>
</evidence>
<dbReference type="AlphaFoldDB" id="A0A5D6W9I6"/>
<gene>
    <name evidence="1" type="ORF">FZ040_02590</name>
</gene>
<dbReference type="EMBL" id="VTOY01000001">
    <property type="protein sequence ID" value="TYZ24943.1"/>
    <property type="molecule type" value="Genomic_DNA"/>
</dbReference>
<comment type="caution">
    <text evidence="1">The sequence shown here is derived from an EMBL/GenBank/DDBJ whole genome shotgun (WGS) entry which is preliminary data.</text>
</comment>
<keyword evidence="2" id="KW-1185">Reference proteome</keyword>
<dbReference type="Proteomes" id="UP000323646">
    <property type="component" value="Unassembled WGS sequence"/>
</dbReference>
<sequence>MIFDGENMFFNKQALSAADITSDVVKVGVGESYEPMKLFLGVDKDAGEGTASTVLQTAADAAFTTPKTLGTYTQVPLSTPVPRGNLGYLRLVVTSTYATGKMTAGLVLDDDIPVRG</sequence>
<evidence type="ECO:0000313" key="2">
    <source>
        <dbReference type="Proteomes" id="UP000323646"/>
    </source>
</evidence>
<name>A0A5D6W9I6_9FIRM</name>
<reference evidence="1 2" key="1">
    <citation type="submission" date="2019-08" db="EMBL/GenBank/DDBJ databases">
        <title>Selenomonas sp. mPRGC5 and Selenomonas sp. mPRGC8 isolated from ruminal fluid of dairy goat (Capra hircus).</title>
        <authorList>
            <person name="Poothong S."/>
            <person name="Nuengjamnong C."/>
            <person name="Tanasupawat S."/>
        </authorList>
    </citation>
    <scope>NUCLEOTIDE SEQUENCE [LARGE SCALE GENOMIC DNA]</scope>
    <source>
        <strain evidence="2">mPRGC5</strain>
    </source>
</reference>